<sequence length="1155" mass="130601">MMSSATATSPTDSNSELGLGNNIPSNLPIKTNIENILDTSIDKSPKFQSSSHIKPQVLPVVYIQAPAKLPFVTISKPNSTNVIVKSVPPIQLSNLSTSLSNKPISSLPVPSSQSVLLSNAGNSLKSQQIVIQKSGGITNAYLTMIKPVTNLGTYGDSSQTSQIHVPTTASPYFQSSVCQKYVIASLPKSETSSTQTTTTNSVQSKLAFMPLTLPTKTTEPSFNNLKVVNPVLKFKIADGKLQSTENNAPITVMCDSNSVSSCSESSNESKLICTEVIDLDSPVKDEKSSDIDVTISKSSEHKLDLCVKKSRDPKFSQHGVSILKKNFSFGRDSSFHSSRSTPKSDSISDLTLQRDVMVTKPSTGTEETIILSEPKITPTVSHKSGRRKSNFCFRKDFDDIPIQFFDSRDDLEKSLANNDISLTKAGKPDPEFSAKNDEDDIEIKIIKDEVDRTDINMNDNVDILKMIKWDNGVGILPGSELKFTINEFNMIEYLTDTEYNKIIETKTQIKPKEKIKDEFQEEMRCIECGCFGLPSDFISPKYCSYDCQDSGKQKTNKERESKYKKRKKTVVRKREIEETKVERDESESSDDNSSNDNSRDKLSYPWNCGKKGFSWAKYLEHMKAKASPVKLFKDAFPYNRNGFKTGMKLEGIDPSHPSHFCVLTVAEVQGYRMRLHFDGFSTNYDFWVNADSMDIFPMGWCEKYGHLLHPPPSFNPEEFNWLLYLKETKSAAAPKHLFANRAGNAICPNGFRVGMKLEAVDTKNNSSLICVATVRDMMDNRILVHFDSWDDIYDYWAEPTSPYIHPVGWCDQFGHRLTPPNDYPHPEDFTWDSYLRETKSVPAPVRAFKQKPPCGFKKGMKLECVDKRIPQLIRVATVEDVNNHRIKIHFDGWLDKYSYWVEDDSQDIHPAGWCQKTGHSLEPPLTPEDVYDFLECPTIGCKGQGHVLGAEKTTHSSVKDCPYADENLTGDRKVPDRLQSPDRFVEAVVPVSREPKEKPKARVGRPPKYNRIELKKSRDEENDEKKTVRKHKKRKLDLDPDVENRIMGLLQDIRDNSAEKESWVKHSKYLKYYAEFDLDPRHWSHAQVADFIESLPTGSDYADIFKQHEIDGEALLLLTQKDIVDILNIKLGPAIKLYSTIILLRQNIKNKYKSK</sequence>
<dbReference type="GO" id="GO:0005634">
    <property type="term" value="C:nucleus"/>
    <property type="evidence" value="ECO:0007669"/>
    <property type="project" value="UniProtKB-SubCell"/>
</dbReference>
<evidence type="ECO:0000313" key="13">
    <source>
        <dbReference type="EMBL" id="KAK9877329.1"/>
    </source>
</evidence>
<evidence type="ECO:0000256" key="4">
    <source>
        <dbReference type="ARBA" id="ARBA00022771"/>
    </source>
</evidence>
<dbReference type="PANTHER" id="PTHR12247:SF131">
    <property type="entry name" value="LD05287P"/>
    <property type="match status" value="1"/>
</dbReference>
<evidence type="ECO:0000256" key="2">
    <source>
        <dbReference type="ARBA" id="ARBA00022723"/>
    </source>
</evidence>
<dbReference type="Gene3D" id="1.10.150.50">
    <property type="entry name" value="Transcription Factor, Ets-1"/>
    <property type="match status" value="1"/>
</dbReference>
<dbReference type="PROSITE" id="PS50105">
    <property type="entry name" value="SAM_DOMAIN"/>
    <property type="match status" value="1"/>
</dbReference>
<dbReference type="SUPFAM" id="SSF103637">
    <property type="entry name" value="CCHHC domain"/>
    <property type="match status" value="1"/>
</dbReference>
<accession>A0AAW1U9Q7</accession>
<name>A0AAW1U9Q7_9CUCU</name>
<dbReference type="SUPFAM" id="SSF47769">
    <property type="entry name" value="SAM/Pointed domain"/>
    <property type="match status" value="1"/>
</dbReference>
<dbReference type="GO" id="GO:0003682">
    <property type="term" value="F:chromatin binding"/>
    <property type="evidence" value="ECO:0007669"/>
    <property type="project" value="TreeGrafter"/>
</dbReference>
<evidence type="ECO:0000256" key="6">
    <source>
        <dbReference type="ARBA" id="ARBA00022853"/>
    </source>
</evidence>
<feature type="compositionally biased region" description="Basic and acidic residues" evidence="11">
    <location>
        <begin position="1010"/>
        <end position="1026"/>
    </location>
</feature>
<keyword evidence="7" id="KW-0805">Transcription regulation</keyword>
<dbReference type="Gene3D" id="4.10.320.30">
    <property type="match status" value="1"/>
</dbReference>
<dbReference type="CDD" id="cd20101">
    <property type="entry name" value="MBT_L3MBTL1-like_rpt1"/>
    <property type="match status" value="1"/>
</dbReference>
<keyword evidence="3" id="KW-0677">Repeat</keyword>
<feature type="domain" description="SAM" evidence="12">
    <location>
        <begin position="1083"/>
        <end position="1147"/>
    </location>
</feature>
<dbReference type="GO" id="GO:0042393">
    <property type="term" value="F:histone binding"/>
    <property type="evidence" value="ECO:0007669"/>
    <property type="project" value="TreeGrafter"/>
</dbReference>
<dbReference type="CDD" id="cd20102">
    <property type="entry name" value="MBT_L3MBTL1-like_rpt2"/>
    <property type="match status" value="1"/>
</dbReference>
<dbReference type="InterPro" id="IPR036060">
    <property type="entry name" value="Znf_C2H2C_sf"/>
</dbReference>
<dbReference type="SMART" id="SM00561">
    <property type="entry name" value="MBT"/>
    <property type="match status" value="3"/>
</dbReference>
<comment type="subcellular location">
    <subcellularLocation>
        <location evidence="1">Nucleus</location>
    </subcellularLocation>
</comment>
<dbReference type="EMBL" id="JARQZJ010000041">
    <property type="protein sequence ID" value="KAK9877329.1"/>
    <property type="molecule type" value="Genomic_DNA"/>
</dbReference>
<evidence type="ECO:0000256" key="7">
    <source>
        <dbReference type="ARBA" id="ARBA00023015"/>
    </source>
</evidence>
<feature type="compositionally biased region" description="Basic residues" evidence="11">
    <location>
        <begin position="562"/>
        <end position="571"/>
    </location>
</feature>
<reference evidence="13 14" key="1">
    <citation type="submission" date="2023-03" db="EMBL/GenBank/DDBJ databases">
        <title>Genome insight into feeding habits of ladybird beetles.</title>
        <authorList>
            <person name="Li H.-S."/>
            <person name="Huang Y.-H."/>
            <person name="Pang H."/>
        </authorList>
    </citation>
    <scope>NUCLEOTIDE SEQUENCE [LARGE SCALE GENOMIC DNA]</scope>
    <source>
        <strain evidence="13">SYSU_2023b</strain>
        <tissue evidence="13">Whole body</tissue>
    </source>
</reference>
<evidence type="ECO:0000256" key="11">
    <source>
        <dbReference type="SAM" id="MobiDB-lite"/>
    </source>
</evidence>
<evidence type="ECO:0000256" key="3">
    <source>
        <dbReference type="ARBA" id="ARBA00022737"/>
    </source>
</evidence>
<dbReference type="CDD" id="cd20103">
    <property type="entry name" value="MBT_L3MBTL1-like_rpt3"/>
    <property type="match status" value="1"/>
</dbReference>
<keyword evidence="6" id="KW-0156">Chromatin regulator</keyword>
<dbReference type="PROSITE" id="PS51802">
    <property type="entry name" value="ZF_CCHHC"/>
    <property type="match status" value="1"/>
</dbReference>
<dbReference type="InterPro" id="IPR013761">
    <property type="entry name" value="SAM/pointed_sf"/>
</dbReference>
<evidence type="ECO:0000256" key="5">
    <source>
        <dbReference type="ARBA" id="ARBA00022833"/>
    </source>
</evidence>
<dbReference type="SUPFAM" id="SSF63748">
    <property type="entry name" value="Tudor/PWWP/MBT"/>
    <property type="match status" value="3"/>
</dbReference>
<evidence type="ECO:0000256" key="8">
    <source>
        <dbReference type="ARBA" id="ARBA00023163"/>
    </source>
</evidence>
<evidence type="ECO:0000256" key="1">
    <source>
        <dbReference type="ARBA" id="ARBA00004123"/>
    </source>
</evidence>
<keyword evidence="14" id="KW-1185">Reference proteome</keyword>
<evidence type="ECO:0000256" key="9">
    <source>
        <dbReference type="ARBA" id="ARBA00023242"/>
    </source>
</evidence>
<dbReference type="PROSITE" id="PS51079">
    <property type="entry name" value="MBT"/>
    <property type="match status" value="3"/>
</dbReference>
<dbReference type="Gene3D" id="2.30.30.140">
    <property type="match status" value="3"/>
</dbReference>
<dbReference type="Pfam" id="PF02820">
    <property type="entry name" value="MBT"/>
    <property type="match status" value="3"/>
</dbReference>
<dbReference type="InterPro" id="IPR004092">
    <property type="entry name" value="Mbt"/>
</dbReference>
<feature type="repeat" description="MBT" evidence="10">
    <location>
        <begin position="613"/>
        <end position="711"/>
    </location>
</feature>
<dbReference type="Proteomes" id="UP001431783">
    <property type="component" value="Unassembled WGS sequence"/>
</dbReference>
<feature type="repeat" description="MBT" evidence="10">
    <location>
        <begin position="829"/>
        <end position="924"/>
    </location>
</feature>
<dbReference type="InterPro" id="IPR001660">
    <property type="entry name" value="SAM"/>
</dbReference>
<feature type="repeat" description="MBT" evidence="10">
    <location>
        <begin position="719"/>
        <end position="820"/>
    </location>
</feature>
<feature type="compositionally biased region" description="Basic and acidic residues" evidence="11">
    <location>
        <begin position="549"/>
        <end position="561"/>
    </location>
</feature>
<keyword evidence="2" id="KW-0479">Metal-binding</keyword>
<feature type="region of interest" description="Disordered" evidence="11">
    <location>
        <begin position="1"/>
        <end position="24"/>
    </location>
</feature>
<dbReference type="InterPro" id="IPR050548">
    <property type="entry name" value="PcG_chromatin_remod_factors"/>
</dbReference>
<keyword evidence="5" id="KW-0862">Zinc</keyword>
<dbReference type="InterPro" id="IPR002515">
    <property type="entry name" value="Znf_C2H2C"/>
</dbReference>
<evidence type="ECO:0000256" key="10">
    <source>
        <dbReference type="PROSITE-ProRule" id="PRU00459"/>
    </source>
</evidence>
<organism evidence="13 14">
    <name type="scientific">Henosepilachna vigintioctopunctata</name>
    <dbReference type="NCBI Taxonomy" id="420089"/>
    <lineage>
        <taxon>Eukaryota</taxon>
        <taxon>Metazoa</taxon>
        <taxon>Ecdysozoa</taxon>
        <taxon>Arthropoda</taxon>
        <taxon>Hexapoda</taxon>
        <taxon>Insecta</taxon>
        <taxon>Pterygota</taxon>
        <taxon>Neoptera</taxon>
        <taxon>Endopterygota</taxon>
        <taxon>Coleoptera</taxon>
        <taxon>Polyphaga</taxon>
        <taxon>Cucujiformia</taxon>
        <taxon>Coccinelloidea</taxon>
        <taxon>Coccinellidae</taxon>
        <taxon>Epilachninae</taxon>
        <taxon>Epilachnini</taxon>
        <taxon>Henosepilachna</taxon>
    </lineage>
</organism>
<dbReference type="AlphaFoldDB" id="A0AAW1U9Q7"/>
<dbReference type="GO" id="GO:0006325">
    <property type="term" value="P:chromatin organization"/>
    <property type="evidence" value="ECO:0007669"/>
    <property type="project" value="UniProtKB-KW"/>
</dbReference>
<evidence type="ECO:0000259" key="12">
    <source>
        <dbReference type="PROSITE" id="PS50105"/>
    </source>
</evidence>
<feature type="region of interest" description="Disordered" evidence="11">
    <location>
        <begin position="993"/>
        <end position="1035"/>
    </location>
</feature>
<protein>
    <recommendedName>
        <fullName evidence="12">SAM domain-containing protein</fullName>
    </recommendedName>
</protein>
<keyword evidence="4" id="KW-0863">Zinc-finger</keyword>
<comment type="caution">
    <text evidence="13">The sequence shown here is derived from an EMBL/GenBank/DDBJ whole genome shotgun (WGS) entry which is preliminary data.</text>
</comment>
<feature type="region of interest" description="Disordered" evidence="11">
    <location>
        <begin position="547"/>
        <end position="600"/>
    </location>
</feature>
<proteinExistence type="predicted"/>
<keyword evidence="9" id="KW-0539">Nucleus</keyword>
<dbReference type="GO" id="GO:0008270">
    <property type="term" value="F:zinc ion binding"/>
    <property type="evidence" value="ECO:0007669"/>
    <property type="project" value="UniProtKB-KW"/>
</dbReference>
<dbReference type="Pfam" id="PF00536">
    <property type="entry name" value="SAM_1"/>
    <property type="match status" value="1"/>
</dbReference>
<dbReference type="FunFam" id="2.30.30.140:FF:000007">
    <property type="entry name" value="Lethal(3)malignant brain tumor-like protein 1"/>
    <property type="match status" value="2"/>
</dbReference>
<keyword evidence="8" id="KW-0804">Transcription</keyword>
<feature type="compositionally biased region" description="Basic and acidic residues" evidence="11">
    <location>
        <begin position="572"/>
        <end position="583"/>
    </location>
</feature>
<evidence type="ECO:0000313" key="14">
    <source>
        <dbReference type="Proteomes" id="UP001431783"/>
    </source>
</evidence>
<dbReference type="GO" id="GO:0045892">
    <property type="term" value="P:negative regulation of DNA-templated transcription"/>
    <property type="evidence" value="ECO:0007669"/>
    <property type="project" value="TreeGrafter"/>
</dbReference>
<gene>
    <name evidence="13" type="ORF">WA026_017725</name>
</gene>
<dbReference type="SMART" id="SM00454">
    <property type="entry name" value="SAM"/>
    <property type="match status" value="1"/>
</dbReference>
<dbReference type="Pfam" id="PF01530">
    <property type="entry name" value="zf-C2HC"/>
    <property type="match status" value="1"/>
</dbReference>
<dbReference type="PANTHER" id="PTHR12247">
    <property type="entry name" value="POLYCOMB GROUP PROTEIN"/>
    <property type="match status" value="1"/>
</dbReference>